<dbReference type="Gene3D" id="3.40.50.720">
    <property type="entry name" value="NAD(P)-binding Rossmann-like Domain"/>
    <property type="match status" value="1"/>
</dbReference>
<dbReference type="SUPFAM" id="SSF51735">
    <property type="entry name" value="NAD(P)-binding Rossmann-fold domains"/>
    <property type="match status" value="1"/>
</dbReference>
<keyword evidence="3" id="KW-1185">Reference proteome</keyword>
<dbReference type="PANTHER" id="PTHR43245:SF23">
    <property type="entry name" value="NAD(P)-BINDING DOMAIN-CONTAINING PROTEIN"/>
    <property type="match status" value="1"/>
</dbReference>
<name>E1QTC6_VULDI</name>
<dbReference type="CDD" id="cd08946">
    <property type="entry name" value="SDR_e"/>
    <property type="match status" value="1"/>
</dbReference>
<dbReference type="InterPro" id="IPR050177">
    <property type="entry name" value="Lipid_A_modif_metabolic_enz"/>
</dbReference>
<dbReference type="PANTHER" id="PTHR43245">
    <property type="entry name" value="BIFUNCTIONAL POLYMYXIN RESISTANCE PROTEIN ARNA"/>
    <property type="match status" value="1"/>
</dbReference>
<protein>
    <submittedName>
        <fullName evidence="2">NAD-dependent epimerase/dehydratase</fullName>
    </submittedName>
</protein>
<gene>
    <name evidence="2" type="ordered locus">Vdis_1535</name>
</gene>
<dbReference type="GeneID" id="9752472"/>
<feature type="domain" description="NAD-dependent epimerase/dehydratase" evidence="1">
    <location>
        <begin position="3"/>
        <end position="236"/>
    </location>
</feature>
<proteinExistence type="predicted"/>
<dbReference type="KEGG" id="vdi:Vdis_1535"/>
<dbReference type="InterPro" id="IPR036291">
    <property type="entry name" value="NAD(P)-bd_dom_sf"/>
</dbReference>
<evidence type="ECO:0000259" key="1">
    <source>
        <dbReference type="Pfam" id="PF01370"/>
    </source>
</evidence>
<dbReference type="AlphaFoldDB" id="E1QTC6"/>
<dbReference type="RefSeq" id="WP_013336644.1">
    <property type="nucleotide sequence ID" value="NC_014537.1"/>
</dbReference>
<evidence type="ECO:0000313" key="3">
    <source>
        <dbReference type="Proteomes" id="UP000006681"/>
    </source>
</evidence>
<dbReference type="InterPro" id="IPR001509">
    <property type="entry name" value="Epimerase_deHydtase"/>
</dbReference>
<dbReference type="eggNOG" id="arCOG01376">
    <property type="taxonomic scope" value="Archaea"/>
</dbReference>
<dbReference type="HOGENOM" id="CLU_007383_1_0_2"/>
<sequence>MKVLITGCGGYIGTLLTPYLLRKGYGVRCVDRLFFGDDVLKHVIGERNFELVKADTRSISKDVLNGIDAVVDLAALSNDPAGELNPQWTLDINYRARARLAKLASEVGVSRYVLASSCSVYGRQSGIADENTEPNPLTTYAKANLLAEKDVLPLASNRFTVTALRFATVYGPSIRMRFDLVINAMTLSAFTEGVIYVEGDGMQERPLVHVMDVVRAINTVLEAPSDRVNGMVFNVGSDEQNFRVIDMARIVQGIVGGEVRFRGMVDARSYRVSFKRIREVLNFSVLYNVDDGVKQVYHELLTGHLRPEDRWFTVRWYKKLLEQNPKLLDSY</sequence>
<reference evidence="2 3" key="1">
    <citation type="journal article" date="2010" name="Stand. Genomic Sci.">
        <title>Complete genome sequence of Vulcanisaeta distributa type strain (IC-017).</title>
        <authorList>
            <person name="Mavromatis K."/>
            <person name="Sikorski J."/>
            <person name="Pabst E."/>
            <person name="Teshima H."/>
            <person name="Lapidus A."/>
            <person name="Lucas S."/>
            <person name="Nolan M."/>
            <person name="Glavina Del Rio T."/>
            <person name="Cheng J.F."/>
            <person name="Bruce D."/>
            <person name="Goodwin L."/>
            <person name="Pitluck S."/>
            <person name="Liolios K."/>
            <person name="Ivanova N."/>
            <person name="Mikhailova N."/>
            <person name="Pati A."/>
            <person name="Chen A."/>
            <person name="Palaniappan K."/>
            <person name="Land M."/>
            <person name="Hauser L."/>
            <person name="Chang Y.J."/>
            <person name="Jeffries C.D."/>
            <person name="Rohde M."/>
            <person name="Spring S."/>
            <person name="Goker M."/>
            <person name="Wirth R."/>
            <person name="Woyke T."/>
            <person name="Bristow J."/>
            <person name="Eisen J.A."/>
            <person name="Markowitz V."/>
            <person name="Hugenholtz P."/>
            <person name="Klenk H.P."/>
            <person name="Kyrpides N.C."/>
        </authorList>
    </citation>
    <scope>NUCLEOTIDE SEQUENCE [LARGE SCALE GENOMIC DNA]</scope>
    <source>
        <strain evidence="3">DSM 14429 / JCM 11212 / NBRC 100878 / IC-017</strain>
    </source>
</reference>
<reference evidence="3" key="2">
    <citation type="journal article" date="2010" name="Stand. Genomic Sci.">
        <title>Complete genome sequence of Vulcanisaeta distributa type strain (IC-017T).</title>
        <authorList>
            <person name="Mavromatis K."/>
            <person name="Sikorski J."/>
            <person name="Pabst E."/>
            <person name="Teshima H."/>
            <person name="Lapidus A."/>
            <person name="Lucas S."/>
            <person name="Nolan M."/>
            <person name="Glavina Del Rio T."/>
            <person name="Cheng J."/>
            <person name="Bruce D."/>
            <person name="Goodwin L."/>
            <person name="Pitluck S."/>
            <person name="Liolios K."/>
            <person name="Ivanova N."/>
            <person name="Mikhailova N."/>
            <person name="Pati A."/>
            <person name="Chen A."/>
            <person name="Palaniappan K."/>
            <person name="Land M."/>
            <person name="Hauser L."/>
            <person name="Chang Y."/>
            <person name="Jeffries C."/>
            <person name="Rohde M."/>
            <person name="Spring S."/>
            <person name="Goker M."/>
            <person name="Wirth R."/>
            <person name="Woyke T."/>
            <person name="Bristow J."/>
            <person name="Eisen J."/>
            <person name="Markowitz V."/>
            <person name="Hugenholtz P."/>
            <person name="Klenk H."/>
            <person name="Kyrpides N."/>
        </authorList>
    </citation>
    <scope>NUCLEOTIDE SEQUENCE [LARGE SCALE GENOMIC DNA]</scope>
    <source>
        <strain evidence="3">DSM 14429 / JCM 11212 / NBRC 100878 / IC-017</strain>
    </source>
</reference>
<dbReference type="Pfam" id="PF01370">
    <property type="entry name" value="Epimerase"/>
    <property type="match status" value="1"/>
</dbReference>
<dbReference type="OrthoDB" id="4907at2157"/>
<evidence type="ECO:0000313" key="2">
    <source>
        <dbReference type="EMBL" id="ADN50919.1"/>
    </source>
</evidence>
<organism evidence="2 3">
    <name type="scientific">Vulcanisaeta distributa (strain DSM 14429 / JCM 11212 / NBRC 100878 / IC-017)</name>
    <dbReference type="NCBI Taxonomy" id="572478"/>
    <lineage>
        <taxon>Archaea</taxon>
        <taxon>Thermoproteota</taxon>
        <taxon>Thermoprotei</taxon>
        <taxon>Thermoproteales</taxon>
        <taxon>Thermoproteaceae</taxon>
        <taxon>Vulcanisaeta</taxon>
    </lineage>
</organism>
<accession>E1QTC6</accession>
<dbReference type="Proteomes" id="UP000006681">
    <property type="component" value="Chromosome"/>
</dbReference>
<dbReference type="EMBL" id="CP002100">
    <property type="protein sequence ID" value="ADN50919.1"/>
    <property type="molecule type" value="Genomic_DNA"/>
</dbReference>